<keyword evidence="6 17" id="KW-0479">Metal-binding</keyword>
<keyword evidence="5" id="KW-0540">Nuclease</keyword>
<dbReference type="FunCoup" id="T1G4B7">
    <property type="interactions" value="319"/>
</dbReference>
<evidence type="ECO:0000256" key="9">
    <source>
        <dbReference type="ARBA" id="ARBA00022801"/>
    </source>
</evidence>
<evidence type="ECO:0000313" key="21">
    <source>
        <dbReference type="EnsemblMetazoa" id="HelroP81227"/>
    </source>
</evidence>
<evidence type="ECO:0000256" key="1">
    <source>
        <dbReference type="ARBA" id="ARBA00001968"/>
    </source>
</evidence>
<evidence type="ECO:0000256" key="10">
    <source>
        <dbReference type="ARBA" id="ARBA00022946"/>
    </source>
</evidence>
<evidence type="ECO:0000256" key="16">
    <source>
        <dbReference type="PIRSR" id="PIRSR640255-1"/>
    </source>
</evidence>
<keyword evidence="10" id="KW-0809">Transit peptide</keyword>
<dbReference type="EMBL" id="KB096716">
    <property type="protein sequence ID" value="ESO02821.1"/>
    <property type="molecule type" value="Genomic_DNA"/>
</dbReference>
<evidence type="ECO:0000256" key="4">
    <source>
        <dbReference type="ARBA" id="ARBA00011738"/>
    </source>
</evidence>
<dbReference type="InterPro" id="IPR044925">
    <property type="entry name" value="His-Me_finger_sf"/>
</dbReference>
<dbReference type="OMA" id="KYDQDAM"/>
<evidence type="ECO:0000256" key="13">
    <source>
        <dbReference type="ARBA" id="ARBA00053281"/>
    </source>
</evidence>
<dbReference type="SUPFAM" id="SSF54060">
    <property type="entry name" value="His-Me finger endonucleases"/>
    <property type="match status" value="1"/>
</dbReference>
<dbReference type="CDD" id="cd00091">
    <property type="entry name" value="NUC"/>
    <property type="match status" value="1"/>
</dbReference>
<dbReference type="InterPro" id="IPR044929">
    <property type="entry name" value="DNA/RNA_non-sp_Endonuclease_sf"/>
</dbReference>
<dbReference type="InterPro" id="IPR040255">
    <property type="entry name" value="Non-specific_endonuclease"/>
</dbReference>
<evidence type="ECO:0000259" key="19">
    <source>
        <dbReference type="SMART" id="SM00892"/>
    </source>
</evidence>
<feature type="active site" description="Proton acceptor" evidence="16">
    <location>
        <position position="79"/>
    </location>
</feature>
<dbReference type="GO" id="GO:0046872">
    <property type="term" value="F:metal ion binding"/>
    <property type="evidence" value="ECO:0007669"/>
    <property type="project" value="UniProtKB-KW"/>
</dbReference>
<keyword evidence="7" id="KW-0255">Endonuclease</keyword>
<reference evidence="21" key="3">
    <citation type="submission" date="2015-06" db="UniProtKB">
        <authorList>
            <consortium name="EnsemblMetazoa"/>
        </authorList>
    </citation>
    <scope>IDENTIFICATION</scope>
</reference>
<evidence type="ECO:0000256" key="5">
    <source>
        <dbReference type="ARBA" id="ARBA00022722"/>
    </source>
</evidence>
<dbReference type="InParanoid" id="T1G4B7"/>
<dbReference type="Gene3D" id="3.40.570.10">
    <property type="entry name" value="Extracellular Endonuclease, subunit A"/>
    <property type="match status" value="1"/>
</dbReference>
<comment type="function">
    <text evidence="13">Endo/exonuclease with nicking activity towards supercoiled DNA, a preference for single-stranded DNA and 5'-3' exonuclease activity.</text>
</comment>
<gene>
    <name evidence="21" type="primary">20215915</name>
    <name evidence="20" type="ORF">HELRODRAFT_81227</name>
</gene>
<evidence type="ECO:0000256" key="17">
    <source>
        <dbReference type="PIRSR" id="PIRSR640255-2"/>
    </source>
</evidence>
<comment type="subcellular location">
    <subcellularLocation>
        <location evidence="2">Mitochondrion inner membrane</location>
    </subcellularLocation>
</comment>
<feature type="domain" description="DNA/RNA non-specific endonuclease/pyrophosphatase/phosphodiesterase" evidence="19">
    <location>
        <begin position="15"/>
        <end position="221"/>
    </location>
</feature>
<dbReference type="FunFam" id="3.40.570.10:FF:000003">
    <property type="entry name" value="Nuclease EXOG, mitochondrial"/>
    <property type="match status" value="1"/>
</dbReference>
<dbReference type="Pfam" id="PF01223">
    <property type="entry name" value="Endonuclease_NS"/>
    <property type="match status" value="1"/>
</dbReference>
<dbReference type="GO" id="GO:0006309">
    <property type="term" value="P:apoptotic DNA fragmentation"/>
    <property type="evidence" value="ECO:0000318"/>
    <property type="project" value="GO_Central"/>
</dbReference>
<feature type="domain" description="ENPP1-3/EXOG-like endonuclease/phosphodiesterase" evidence="18">
    <location>
        <begin position="16"/>
        <end position="221"/>
    </location>
</feature>
<dbReference type="KEGG" id="hro:HELRODRAFT_81227"/>
<comment type="subunit">
    <text evidence="4">Homodimer.</text>
</comment>
<evidence type="ECO:0000256" key="15">
    <source>
        <dbReference type="ARBA" id="ARBA00081050"/>
    </source>
</evidence>
<evidence type="ECO:0000256" key="11">
    <source>
        <dbReference type="ARBA" id="ARBA00023128"/>
    </source>
</evidence>
<evidence type="ECO:0000259" key="18">
    <source>
        <dbReference type="SMART" id="SM00477"/>
    </source>
</evidence>
<evidence type="ECO:0000313" key="22">
    <source>
        <dbReference type="Proteomes" id="UP000015101"/>
    </source>
</evidence>
<accession>T1G4B7</accession>
<evidence type="ECO:0000256" key="6">
    <source>
        <dbReference type="ARBA" id="ARBA00022723"/>
    </source>
</evidence>
<keyword evidence="8" id="KW-0999">Mitochondrion inner membrane</keyword>
<keyword evidence="9" id="KW-0378">Hydrolase</keyword>
<comment type="cofactor">
    <cofactor evidence="1">
        <name>a divalent metal cation</name>
        <dbReference type="ChEBI" id="CHEBI:60240"/>
    </cofactor>
</comment>
<dbReference type="GO" id="GO:0005743">
    <property type="term" value="C:mitochondrial inner membrane"/>
    <property type="evidence" value="ECO:0000318"/>
    <property type="project" value="GO_Central"/>
</dbReference>
<dbReference type="InterPro" id="IPR020821">
    <property type="entry name" value="ENPP1-3/EXOG-like_nuc-like"/>
</dbReference>
<dbReference type="GO" id="GO:0003676">
    <property type="term" value="F:nucleic acid binding"/>
    <property type="evidence" value="ECO:0007669"/>
    <property type="project" value="InterPro"/>
</dbReference>
<keyword evidence="12" id="KW-0472">Membrane</keyword>
<dbReference type="CTD" id="20215915"/>
<dbReference type="Gene3D" id="6.10.250.1250">
    <property type="match status" value="1"/>
</dbReference>
<dbReference type="GO" id="GO:0000014">
    <property type="term" value="F:single-stranded DNA endodeoxyribonuclease activity"/>
    <property type="evidence" value="ECO:0000318"/>
    <property type="project" value="GO_Central"/>
</dbReference>
<evidence type="ECO:0000256" key="3">
    <source>
        <dbReference type="ARBA" id="ARBA00010052"/>
    </source>
</evidence>
<dbReference type="OrthoDB" id="5418055at2759"/>
<evidence type="ECO:0000256" key="8">
    <source>
        <dbReference type="ARBA" id="ARBA00022792"/>
    </source>
</evidence>
<dbReference type="PANTHER" id="PTHR13966">
    <property type="entry name" value="ENDONUCLEASE RELATED"/>
    <property type="match status" value="1"/>
</dbReference>
<dbReference type="EnsemblMetazoa" id="HelroT81227">
    <property type="protein sequence ID" value="HelroP81227"/>
    <property type="gene ID" value="HelroG81227"/>
</dbReference>
<comment type="similarity">
    <text evidence="3">Belongs to the DNA/RNA non-specific endonuclease family.</text>
</comment>
<dbReference type="PANTHER" id="PTHR13966:SF19">
    <property type="entry name" value="NUCLEASE EXOG, MITOCHONDRIAL"/>
    <property type="match status" value="1"/>
</dbReference>
<dbReference type="GO" id="GO:0004521">
    <property type="term" value="F:RNA endonuclease activity"/>
    <property type="evidence" value="ECO:0000318"/>
    <property type="project" value="GO_Central"/>
</dbReference>
<dbReference type="Proteomes" id="UP000015101">
    <property type="component" value="Unassembled WGS sequence"/>
</dbReference>
<sequence length="305" mass="35353">MLRLGYPLRSPDLVVYKNYALCYDQQKKIPHWVLELLVENDLKGDGNRNKSNFKSDPNFSVIFSSQNEDYLKSGWSRGHMAAAGNHKYDQDAMNDTFYLTNVVPQDLNNNAEFWNRIEIHCRGLLKNFNRVWLVSGPMFLSRSQGNKKFIEYEVIGKSEVAVPTHLYKVVLAEKNDKIAMGCFVVPNKPIPREQSLKEHQVPLEFIEAKTGFTFFPKLEQRAVEDLCKIGGCQMKTAQEFELYYLTKQMDSARNLNHLEKLWKQIGAKSLKPDAEASNVYNRKKSEFKKLDNFQIVKRSEQTRKG</sequence>
<dbReference type="STRING" id="6412.T1G4B7"/>
<dbReference type="eggNOG" id="KOG3721">
    <property type="taxonomic scope" value="Eukaryota"/>
</dbReference>
<reference evidence="20 22" key="2">
    <citation type="journal article" date="2013" name="Nature">
        <title>Insights into bilaterian evolution from three spiralian genomes.</title>
        <authorList>
            <person name="Simakov O."/>
            <person name="Marletaz F."/>
            <person name="Cho S.J."/>
            <person name="Edsinger-Gonzales E."/>
            <person name="Havlak P."/>
            <person name="Hellsten U."/>
            <person name="Kuo D.H."/>
            <person name="Larsson T."/>
            <person name="Lv J."/>
            <person name="Arendt D."/>
            <person name="Savage R."/>
            <person name="Osoegawa K."/>
            <person name="de Jong P."/>
            <person name="Grimwood J."/>
            <person name="Chapman J.A."/>
            <person name="Shapiro H."/>
            <person name="Aerts A."/>
            <person name="Otillar R.P."/>
            <person name="Terry A.Y."/>
            <person name="Boore J.L."/>
            <person name="Grigoriev I.V."/>
            <person name="Lindberg D.R."/>
            <person name="Seaver E.C."/>
            <person name="Weisblat D.A."/>
            <person name="Putnam N.H."/>
            <person name="Rokhsar D.S."/>
        </authorList>
    </citation>
    <scope>NUCLEOTIDE SEQUENCE</scope>
</reference>
<keyword evidence="11" id="KW-0496">Mitochondrion</keyword>
<dbReference type="AlphaFoldDB" id="T1G4B7"/>
<evidence type="ECO:0000256" key="12">
    <source>
        <dbReference type="ARBA" id="ARBA00023136"/>
    </source>
</evidence>
<proteinExistence type="inferred from homology"/>
<organism evidence="21 22">
    <name type="scientific">Helobdella robusta</name>
    <name type="common">Californian leech</name>
    <dbReference type="NCBI Taxonomy" id="6412"/>
    <lineage>
        <taxon>Eukaryota</taxon>
        <taxon>Metazoa</taxon>
        <taxon>Spiralia</taxon>
        <taxon>Lophotrochozoa</taxon>
        <taxon>Annelida</taxon>
        <taxon>Clitellata</taxon>
        <taxon>Hirudinea</taxon>
        <taxon>Rhynchobdellida</taxon>
        <taxon>Glossiphoniidae</taxon>
        <taxon>Helobdella</taxon>
    </lineage>
</organism>
<protein>
    <recommendedName>
        <fullName evidence="14">Nuclease EXOG, mitochondrial</fullName>
    </recommendedName>
    <alternativeName>
        <fullName evidence="15">Endonuclease G-like 1</fullName>
    </alternativeName>
</protein>
<dbReference type="RefSeq" id="XP_009019035.1">
    <property type="nucleotide sequence ID" value="XM_009020787.1"/>
</dbReference>
<feature type="binding site" evidence="17">
    <location>
        <position position="110"/>
    </location>
    <ligand>
        <name>Mg(2+)</name>
        <dbReference type="ChEBI" id="CHEBI:18420"/>
        <note>catalytic</note>
    </ligand>
</feature>
<dbReference type="EMBL" id="AMQM01004864">
    <property type="status" value="NOT_ANNOTATED_CDS"/>
    <property type="molecule type" value="Genomic_DNA"/>
</dbReference>
<dbReference type="HOGENOM" id="CLU_055174_3_0_1"/>
<evidence type="ECO:0000256" key="2">
    <source>
        <dbReference type="ARBA" id="ARBA00004273"/>
    </source>
</evidence>
<evidence type="ECO:0000256" key="14">
    <source>
        <dbReference type="ARBA" id="ARBA00074243"/>
    </source>
</evidence>
<evidence type="ECO:0000313" key="20">
    <source>
        <dbReference type="EMBL" id="ESO02821.1"/>
    </source>
</evidence>
<reference evidence="22" key="1">
    <citation type="submission" date="2012-12" db="EMBL/GenBank/DDBJ databases">
        <authorList>
            <person name="Hellsten U."/>
            <person name="Grimwood J."/>
            <person name="Chapman J.A."/>
            <person name="Shapiro H."/>
            <person name="Aerts A."/>
            <person name="Otillar R.P."/>
            <person name="Terry A.Y."/>
            <person name="Boore J.L."/>
            <person name="Simakov O."/>
            <person name="Marletaz F."/>
            <person name="Cho S.-J."/>
            <person name="Edsinger-Gonzales E."/>
            <person name="Havlak P."/>
            <person name="Kuo D.-H."/>
            <person name="Larsson T."/>
            <person name="Lv J."/>
            <person name="Arendt D."/>
            <person name="Savage R."/>
            <person name="Osoegawa K."/>
            <person name="de Jong P."/>
            <person name="Lindberg D.R."/>
            <person name="Seaver E.C."/>
            <person name="Weisblat D.A."/>
            <person name="Putnam N.H."/>
            <person name="Grigoriev I.V."/>
            <person name="Rokhsar D.S."/>
        </authorList>
    </citation>
    <scope>NUCLEOTIDE SEQUENCE</scope>
</reference>
<dbReference type="SMART" id="SM00477">
    <property type="entry name" value="NUC"/>
    <property type="match status" value="1"/>
</dbReference>
<evidence type="ECO:0000256" key="7">
    <source>
        <dbReference type="ARBA" id="ARBA00022759"/>
    </source>
</evidence>
<dbReference type="GeneID" id="20215915"/>
<keyword evidence="22" id="KW-1185">Reference proteome</keyword>
<dbReference type="SMART" id="SM00892">
    <property type="entry name" value="Endonuclease_NS"/>
    <property type="match status" value="1"/>
</dbReference>
<dbReference type="GO" id="GO:0005634">
    <property type="term" value="C:nucleus"/>
    <property type="evidence" value="ECO:0000318"/>
    <property type="project" value="GO_Central"/>
</dbReference>
<dbReference type="InterPro" id="IPR001604">
    <property type="entry name" value="Endo_G_ENPP1-like_dom"/>
</dbReference>
<name>T1G4B7_HELRO</name>